<protein>
    <recommendedName>
        <fullName evidence="2">F-box domain-containing protein</fullName>
    </recommendedName>
</protein>
<evidence type="ECO:0000313" key="4">
    <source>
        <dbReference type="Proteomes" id="UP000663861"/>
    </source>
</evidence>
<accession>A0A8H3GCX0</accession>
<reference evidence="3" key="1">
    <citation type="submission" date="2021-01" db="EMBL/GenBank/DDBJ databases">
        <authorList>
            <person name="Kaushik A."/>
        </authorList>
    </citation>
    <scope>NUCLEOTIDE SEQUENCE</scope>
    <source>
        <strain evidence="3">AG4-RS23</strain>
    </source>
</reference>
<gene>
    <name evidence="3" type="ORF">RDB_LOCUS49281</name>
</gene>
<feature type="region of interest" description="Disordered" evidence="1">
    <location>
        <begin position="1"/>
        <end position="52"/>
    </location>
</feature>
<feature type="compositionally biased region" description="Basic residues" evidence="1">
    <location>
        <begin position="8"/>
        <end position="17"/>
    </location>
</feature>
<comment type="caution">
    <text evidence="3">The sequence shown here is derived from an EMBL/GenBank/DDBJ whole genome shotgun (WGS) entry which is preliminary data.</text>
</comment>
<evidence type="ECO:0000313" key="3">
    <source>
        <dbReference type="EMBL" id="CAE6446941.1"/>
    </source>
</evidence>
<evidence type="ECO:0000256" key="1">
    <source>
        <dbReference type="SAM" id="MobiDB-lite"/>
    </source>
</evidence>
<dbReference type="PROSITE" id="PS50181">
    <property type="entry name" value="FBOX"/>
    <property type="match status" value="1"/>
</dbReference>
<feature type="compositionally biased region" description="Polar residues" evidence="1">
    <location>
        <begin position="37"/>
        <end position="52"/>
    </location>
</feature>
<dbReference type="EMBL" id="CAJMWY010000782">
    <property type="protein sequence ID" value="CAE6446941.1"/>
    <property type="molecule type" value="Genomic_DNA"/>
</dbReference>
<proteinExistence type="predicted"/>
<dbReference type="AlphaFoldDB" id="A0A8H3GCX0"/>
<sequence length="634" mass="73547">MARQPRTTARRPKRKSDKPKLQISRNWRKKTRLLSPSPESDQGPESDSTTGSNLGFQGFMSLPVDVFVNIASYFQPQDVLTLSRVNSFLRQMLMSRDSEPIWRSARLNLVGLPPCPKEIPEPTYAALLFSKICTLCGRRALQRMDPILLERLCGNCKKTRLMDVAQHEVDISLVLTSTSMLMDVAQHEVDISLVLTSTTILPGYSVDWSERGPWCFYDDVQAAKTKLEELEIAGDEVAKQLWIKRRQEIVKTRVQNSEPLKAWLQQKTKLEELEIAGDEVAKQLWIKRRQEIVKTREQNSEPLKAWLQHLEMEREAELDRRRMARETEIKTRLQQLGHNERDMDFQHSSDWYYLVHNASPLTDKAWRELLPKLLKVIKSNRKERIELEQEERNVEISEWAWDVCGSKVFYLWQGDYSERQHLNATGILLDDLERLQEVKLLLNEDWSDAEFEKNFESQKPKLEDFLINWVDDQEARLISMMPREVCLPEFNCQGSKSVTTFITYDDSYTQMPISALPTNTQKLLRADAVFTRASTEPGHETENNDRRTKACYFYPHFDGQPDAFTFSDLASEIAKNLLACLGRPNASYLEMESLGYALDCGMCPEIQPMGWKDIIEHCLKEHWTDGVREDNCVT</sequence>
<dbReference type="Proteomes" id="UP000663861">
    <property type="component" value="Unassembled WGS sequence"/>
</dbReference>
<dbReference type="SUPFAM" id="SSF81383">
    <property type="entry name" value="F-box domain"/>
    <property type="match status" value="1"/>
</dbReference>
<dbReference type="CDD" id="cd09917">
    <property type="entry name" value="F-box_SF"/>
    <property type="match status" value="1"/>
</dbReference>
<dbReference type="InterPro" id="IPR036047">
    <property type="entry name" value="F-box-like_dom_sf"/>
</dbReference>
<evidence type="ECO:0000259" key="2">
    <source>
        <dbReference type="PROSITE" id="PS50181"/>
    </source>
</evidence>
<organism evidence="3 4">
    <name type="scientific">Rhizoctonia solani</name>
    <dbReference type="NCBI Taxonomy" id="456999"/>
    <lineage>
        <taxon>Eukaryota</taxon>
        <taxon>Fungi</taxon>
        <taxon>Dikarya</taxon>
        <taxon>Basidiomycota</taxon>
        <taxon>Agaricomycotina</taxon>
        <taxon>Agaricomycetes</taxon>
        <taxon>Cantharellales</taxon>
        <taxon>Ceratobasidiaceae</taxon>
        <taxon>Rhizoctonia</taxon>
    </lineage>
</organism>
<name>A0A8H3GCX0_9AGAM</name>
<feature type="domain" description="F-box" evidence="2">
    <location>
        <begin position="56"/>
        <end position="105"/>
    </location>
</feature>
<dbReference type="InterPro" id="IPR001810">
    <property type="entry name" value="F-box_dom"/>
</dbReference>